<dbReference type="STRING" id="58117.SAMN05421833_14921"/>
<accession>A0A1N7HGL3</accession>
<organism evidence="2 3">
    <name type="scientific">Microbispora rosea</name>
    <dbReference type="NCBI Taxonomy" id="58117"/>
    <lineage>
        <taxon>Bacteria</taxon>
        <taxon>Bacillati</taxon>
        <taxon>Actinomycetota</taxon>
        <taxon>Actinomycetes</taxon>
        <taxon>Streptosporangiales</taxon>
        <taxon>Streptosporangiaceae</taxon>
        <taxon>Microbispora</taxon>
    </lineage>
</organism>
<keyword evidence="3" id="KW-1185">Reference proteome</keyword>
<proteinExistence type="predicted"/>
<feature type="region of interest" description="Disordered" evidence="1">
    <location>
        <begin position="1"/>
        <end position="31"/>
    </location>
</feature>
<dbReference type="Proteomes" id="UP000186096">
    <property type="component" value="Unassembled WGS sequence"/>
</dbReference>
<evidence type="ECO:0000256" key="1">
    <source>
        <dbReference type="SAM" id="MobiDB-lite"/>
    </source>
</evidence>
<evidence type="ECO:0000313" key="2">
    <source>
        <dbReference type="EMBL" id="SIS24009.1"/>
    </source>
</evidence>
<reference evidence="3" key="1">
    <citation type="submission" date="2017-01" db="EMBL/GenBank/DDBJ databases">
        <authorList>
            <person name="Varghese N."/>
            <person name="Submissions S."/>
        </authorList>
    </citation>
    <scope>NUCLEOTIDE SEQUENCE [LARGE SCALE GENOMIC DNA]</scope>
    <source>
        <strain evidence="3">ATCC 12950</strain>
    </source>
</reference>
<evidence type="ECO:0000313" key="3">
    <source>
        <dbReference type="Proteomes" id="UP000186096"/>
    </source>
</evidence>
<gene>
    <name evidence="2" type="ORF">SAMN05421833_14921</name>
</gene>
<feature type="compositionally biased region" description="Basic residues" evidence="1">
    <location>
        <begin position="1"/>
        <end position="12"/>
    </location>
</feature>
<protein>
    <submittedName>
        <fullName evidence="2">Uncharacterized protein</fullName>
    </submittedName>
</protein>
<dbReference type="AlphaFoldDB" id="A0A1N7HGL3"/>
<sequence>MARRIRVGKPTRKPQSNAPDLRTPSGRELPY</sequence>
<dbReference type="EMBL" id="FTNI01000049">
    <property type="protein sequence ID" value="SIS24009.1"/>
    <property type="molecule type" value="Genomic_DNA"/>
</dbReference>
<name>A0A1N7HGL3_9ACTN</name>